<dbReference type="EMBL" id="CP007155">
    <property type="protein sequence ID" value="AHH98524.1"/>
    <property type="molecule type" value="Genomic_DNA"/>
</dbReference>
<dbReference type="STRING" id="1449976.KALB_5162"/>
<dbReference type="RefSeq" id="WP_025358531.1">
    <property type="nucleotide sequence ID" value="NZ_CP007155.1"/>
</dbReference>
<dbReference type="AlphaFoldDB" id="W5WK19"/>
<sequence length="255" mass="26779">MIADWLLTAVITIVTTYTQPGQRVLLLDPAPFIALPAAWPATAVQNRPRRSPYAGLLEAGWTVVRLGRGIQSRTVGAHPDPCGETPGATSTESESGPSLPTASPSTGDATGPSPDRPAGPDTPAPGHSPDRFDLIITAAEPRALDWFHPTDWAGLLAQTGTLAVITHGDHSGGRLTDPAGPLVHTAHHTGLRFTDRIALLRVPVHNGTLTVADAGAYDRSQTLPGPSTKVHDDLFVFTRQPLSSGDVNGEEPSDD</sequence>
<feature type="region of interest" description="Disordered" evidence="1">
    <location>
        <begin position="72"/>
        <end position="131"/>
    </location>
</feature>
<dbReference type="HOGENOM" id="CLU_1014271_0_0_11"/>
<name>W5WK19_9PSEU</name>
<accession>W5WK19</accession>
<protein>
    <submittedName>
        <fullName evidence="2">Uncharacterized protein</fullName>
    </submittedName>
</protein>
<gene>
    <name evidence="2" type="ORF">KALB_5162</name>
</gene>
<organism evidence="2 3">
    <name type="scientific">Kutzneria albida DSM 43870</name>
    <dbReference type="NCBI Taxonomy" id="1449976"/>
    <lineage>
        <taxon>Bacteria</taxon>
        <taxon>Bacillati</taxon>
        <taxon>Actinomycetota</taxon>
        <taxon>Actinomycetes</taxon>
        <taxon>Pseudonocardiales</taxon>
        <taxon>Pseudonocardiaceae</taxon>
        <taxon>Kutzneria</taxon>
    </lineage>
</organism>
<feature type="compositionally biased region" description="Pro residues" evidence="1">
    <location>
        <begin position="114"/>
        <end position="123"/>
    </location>
</feature>
<dbReference type="PATRIC" id="fig|1449976.3.peg.5182"/>
<keyword evidence="3" id="KW-1185">Reference proteome</keyword>
<feature type="compositionally biased region" description="Polar residues" evidence="1">
    <location>
        <begin position="87"/>
        <end position="108"/>
    </location>
</feature>
<proteinExistence type="predicted"/>
<dbReference type="KEGG" id="kal:KALB_5162"/>
<dbReference type="eggNOG" id="ENOG50340WB">
    <property type="taxonomic scope" value="Bacteria"/>
</dbReference>
<reference evidence="2 3" key="1">
    <citation type="journal article" date="2014" name="BMC Genomics">
        <title>Complete genome sequence of producer of the glycopeptide antibiotic Aculeximycin Kutzneria albida DSM 43870T, a representative of minor genus of Pseudonocardiaceae.</title>
        <authorList>
            <person name="Rebets Y."/>
            <person name="Tokovenko B."/>
            <person name="Lushchyk I."/>
            <person name="Ruckert C."/>
            <person name="Zaburannyi N."/>
            <person name="Bechthold A."/>
            <person name="Kalinowski J."/>
            <person name="Luzhetskyy A."/>
        </authorList>
    </citation>
    <scope>NUCLEOTIDE SEQUENCE [LARGE SCALE GENOMIC DNA]</scope>
    <source>
        <strain evidence="2">DSM 43870</strain>
    </source>
</reference>
<evidence type="ECO:0000313" key="2">
    <source>
        <dbReference type="EMBL" id="AHH98524.1"/>
    </source>
</evidence>
<dbReference type="Proteomes" id="UP000019225">
    <property type="component" value="Chromosome"/>
</dbReference>
<dbReference type="OrthoDB" id="3624684at2"/>
<evidence type="ECO:0000256" key="1">
    <source>
        <dbReference type="SAM" id="MobiDB-lite"/>
    </source>
</evidence>
<evidence type="ECO:0000313" key="3">
    <source>
        <dbReference type="Proteomes" id="UP000019225"/>
    </source>
</evidence>